<organism evidence="1 2">
    <name type="scientific">Vaccinium darrowii</name>
    <dbReference type="NCBI Taxonomy" id="229202"/>
    <lineage>
        <taxon>Eukaryota</taxon>
        <taxon>Viridiplantae</taxon>
        <taxon>Streptophyta</taxon>
        <taxon>Embryophyta</taxon>
        <taxon>Tracheophyta</taxon>
        <taxon>Spermatophyta</taxon>
        <taxon>Magnoliopsida</taxon>
        <taxon>eudicotyledons</taxon>
        <taxon>Gunneridae</taxon>
        <taxon>Pentapetalae</taxon>
        <taxon>asterids</taxon>
        <taxon>Ericales</taxon>
        <taxon>Ericaceae</taxon>
        <taxon>Vaccinioideae</taxon>
        <taxon>Vaccinieae</taxon>
        <taxon>Vaccinium</taxon>
    </lineage>
</organism>
<reference evidence="1 2" key="1">
    <citation type="journal article" date="2021" name="Hortic Res">
        <title>High-quality reference genome and annotation aids understanding of berry development for evergreen blueberry (Vaccinium darrowii).</title>
        <authorList>
            <person name="Yu J."/>
            <person name="Hulse-Kemp A.M."/>
            <person name="Babiker E."/>
            <person name="Staton M."/>
        </authorList>
    </citation>
    <scope>NUCLEOTIDE SEQUENCE [LARGE SCALE GENOMIC DNA]</scope>
    <source>
        <strain evidence="2">cv. NJ 8807/NJ 8810</strain>
        <tissue evidence="1">Young leaf</tissue>
    </source>
</reference>
<evidence type="ECO:0000313" key="2">
    <source>
        <dbReference type="Proteomes" id="UP000828048"/>
    </source>
</evidence>
<sequence>MRVALTHPPSISQSFISGKISTPTLQSSPLAITDLDAPLKFKLWRRGLGQASGSMMVAIHFLSDNKLHIGFILPQKIQHESNLIFYDSARMQGSMSSTTCHVVYGFLITTLIGLLQLKYQNKKVSPFETHLALIGTFGTTMCIYSFAMVGKIKAKNYSAKYYEIFSHVSILSGALSSVSLAMIFLPPSLNFLIMIIIWVIFFASVALCLFHTIYKWLYQKIVAAIEQVLELFTSFMGQRLMEPPHLPV</sequence>
<proteinExistence type="predicted"/>
<comment type="caution">
    <text evidence="1">The sequence shown here is derived from an EMBL/GenBank/DDBJ whole genome shotgun (WGS) entry which is preliminary data.</text>
</comment>
<gene>
    <name evidence="1" type="ORF">Vadar_009535</name>
</gene>
<dbReference type="EMBL" id="CM037162">
    <property type="protein sequence ID" value="KAH7862785.1"/>
    <property type="molecule type" value="Genomic_DNA"/>
</dbReference>
<evidence type="ECO:0000313" key="1">
    <source>
        <dbReference type="EMBL" id="KAH7862785.1"/>
    </source>
</evidence>
<accession>A0ACB7ZB08</accession>
<dbReference type="Proteomes" id="UP000828048">
    <property type="component" value="Chromosome 12"/>
</dbReference>
<protein>
    <submittedName>
        <fullName evidence="1">Uncharacterized protein</fullName>
    </submittedName>
</protein>
<keyword evidence="2" id="KW-1185">Reference proteome</keyword>
<name>A0ACB7ZB08_9ERIC</name>